<dbReference type="EMBL" id="CP036339">
    <property type="protein sequence ID" value="QDT75653.1"/>
    <property type="molecule type" value="Genomic_DNA"/>
</dbReference>
<dbReference type="KEGG" id="llh:I41_48930"/>
<dbReference type="InterPro" id="IPR029063">
    <property type="entry name" value="SAM-dependent_MTases_sf"/>
</dbReference>
<dbReference type="Pfam" id="PF08241">
    <property type="entry name" value="Methyltransf_11"/>
    <property type="match status" value="1"/>
</dbReference>
<dbReference type="GO" id="GO:0008757">
    <property type="term" value="F:S-adenosylmethionine-dependent methyltransferase activity"/>
    <property type="evidence" value="ECO:0007669"/>
    <property type="project" value="InterPro"/>
</dbReference>
<name>A0A517U4V3_9BACT</name>
<dbReference type="PANTHER" id="PTHR12843">
    <property type="entry name" value="PROTEIN-LYSINE N-METHYLTRANSFERASE METTL10"/>
    <property type="match status" value="1"/>
</dbReference>
<proteinExistence type="predicted"/>
<keyword evidence="3" id="KW-1185">Reference proteome</keyword>
<gene>
    <name evidence="2" type="ORF">I41_48930</name>
</gene>
<accession>A0A517U4V3</accession>
<dbReference type="AlphaFoldDB" id="A0A517U4V3"/>
<dbReference type="GO" id="GO:0032259">
    <property type="term" value="P:methylation"/>
    <property type="evidence" value="ECO:0007669"/>
    <property type="project" value="UniProtKB-KW"/>
</dbReference>
<reference evidence="2 3" key="1">
    <citation type="submission" date="2019-02" db="EMBL/GenBank/DDBJ databases">
        <title>Deep-cultivation of Planctomycetes and their phenomic and genomic characterization uncovers novel biology.</title>
        <authorList>
            <person name="Wiegand S."/>
            <person name="Jogler M."/>
            <person name="Boedeker C."/>
            <person name="Pinto D."/>
            <person name="Vollmers J."/>
            <person name="Rivas-Marin E."/>
            <person name="Kohn T."/>
            <person name="Peeters S.H."/>
            <person name="Heuer A."/>
            <person name="Rast P."/>
            <person name="Oberbeckmann S."/>
            <person name="Bunk B."/>
            <person name="Jeske O."/>
            <person name="Meyerdierks A."/>
            <person name="Storesund J.E."/>
            <person name="Kallscheuer N."/>
            <person name="Luecker S."/>
            <person name="Lage O.M."/>
            <person name="Pohl T."/>
            <person name="Merkel B.J."/>
            <person name="Hornburger P."/>
            <person name="Mueller R.-W."/>
            <person name="Bruemmer F."/>
            <person name="Labrenz M."/>
            <person name="Spormann A.M."/>
            <person name="Op den Camp H."/>
            <person name="Overmann J."/>
            <person name="Amann R."/>
            <person name="Jetten M.S.M."/>
            <person name="Mascher T."/>
            <person name="Medema M.H."/>
            <person name="Devos D.P."/>
            <person name="Kaster A.-K."/>
            <person name="Ovreas L."/>
            <person name="Rohde M."/>
            <person name="Galperin M.Y."/>
            <person name="Jogler C."/>
        </authorList>
    </citation>
    <scope>NUCLEOTIDE SEQUENCE [LARGE SCALE GENOMIC DNA]</scope>
    <source>
        <strain evidence="2 3">I41</strain>
    </source>
</reference>
<dbReference type="RefSeq" id="WP_145436481.1">
    <property type="nucleotide sequence ID" value="NZ_CP036339.1"/>
</dbReference>
<dbReference type="OrthoDB" id="5419754at2"/>
<dbReference type="Proteomes" id="UP000317909">
    <property type="component" value="Chromosome"/>
</dbReference>
<evidence type="ECO:0000259" key="1">
    <source>
        <dbReference type="Pfam" id="PF08241"/>
    </source>
</evidence>
<dbReference type="Gene3D" id="3.40.50.150">
    <property type="entry name" value="Vaccinia Virus protein VP39"/>
    <property type="match status" value="1"/>
</dbReference>
<dbReference type="CDD" id="cd02440">
    <property type="entry name" value="AdoMet_MTases"/>
    <property type="match status" value="1"/>
</dbReference>
<dbReference type="InterPro" id="IPR013216">
    <property type="entry name" value="Methyltransf_11"/>
</dbReference>
<protein>
    <submittedName>
        <fullName evidence="2">Methyltransferase domain protein</fullName>
    </submittedName>
</protein>
<keyword evidence="2" id="KW-0808">Transferase</keyword>
<feature type="domain" description="Methyltransferase type 11" evidence="1">
    <location>
        <begin position="45"/>
        <end position="142"/>
    </location>
</feature>
<evidence type="ECO:0000313" key="3">
    <source>
        <dbReference type="Proteomes" id="UP000317909"/>
    </source>
</evidence>
<dbReference type="PANTHER" id="PTHR12843:SF5">
    <property type="entry name" value="EEF1A LYSINE METHYLTRANSFERASE 2"/>
    <property type="match status" value="1"/>
</dbReference>
<organism evidence="2 3">
    <name type="scientific">Lacipirellula limnantheis</name>
    <dbReference type="NCBI Taxonomy" id="2528024"/>
    <lineage>
        <taxon>Bacteria</taxon>
        <taxon>Pseudomonadati</taxon>
        <taxon>Planctomycetota</taxon>
        <taxon>Planctomycetia</taxon>
        <taxon>Pirellulales</taxon>
        <taxon>Lacipirellulaceae</taxon>
        <taxon>Lacipirellula</taxon>
    </lineage>
</organism>
<evidence type="ECO:0000313" key="2">
    <source>
        <dbReference type="EMBL" id="QDT75653.1"/>
    </source>
</evidence>
<dbReference type="SUPFAM" id="SSF53335">
    <property type="entry name" value="S-adenosyl-L-methionine-dependent methyltransferases"/>
    <property type="match status" value="1"/>
</dbReference>
<keyword evidence="2" id="KW-0489">Methyltransferase</keyword>
<sequence length="216" mass="24058">MDRREHWNSVYRTKSVTDVSWFESEPQISLELITAASPTRGRVIDVGGGASRLVDRLLAAGFDSVTVLDISGVALECAKARLGPQADQVHWIVGDVTQIADLGQCDVWHDRAVFHFLTDPNDRRKYVELATRTVRVGGHLIIGAFAVDGPEKCSGLAVCRYDAEILSRELGPRFRLVKQVSYAHMTPANKPQQFFFGLFELFLQSTLENDTDIPVK</sequence>